<dbReference type="AlphaFoldDB" id="A0A839DZ99"/>
<name>A0A839DZ99_9PSEU</name>
<evidence type="ECO:0000313" key="4">
    <source>
        <dbReference type="Proteomes" id="UP000569329"/>
    </source>
</evidence>
<evidence type="ECO:0000256" key="2">
    <source>
        <dbReference type="SAM" id="Phobius"/>
    </source>
</evidence>
<feature type="transmembrane region" description="Helical" evidence="2">
    <location>
        <begin position="6"/>
        <end position="22"/>
    </location>
</feature>
<dbReference type="InterPro" id="IPR053779">
    <property type="entry name" value="GlpR"/>
</dbReference>
<evidence type="ECO:0000256" key="1">
    <source>
        <dbReference type="SAM" id="MobiDB-lite"/>
    </source>
</evidence>
<organism evidence="3 4">
    <name type="scientific">Halosaccharopolyspora lacisalsi</name>
    <dbReference type="NCBI Taxonomy" id="1000566"/>
    <lineage>
        <taxon>Bacteria</taxon>
        <taxon>Bacillati</taxon>
        <taxon>Actinomycetota</taxon>
        <taxon>Actinomycetes</taxon>
        <taxon>Pseudonocardiales</taxon>
        <taxon>Pseudonocardiaceae</taxon>
        <taxon>Halosaccharopolyspora</taxon>
    </lineage>
</organism>
<proteinExistence type="predicted"/>
<comment type="caution">
    <text evidence="3">The sequence shown here is derived from an EMBL/GenBank/DDBJ whole genome shotgun (WGS) entry which is preliminary data.</text>
</comment>
<feature type="transmembrane region" description="Helical" evidence="2">
    <location>
        <begin position="125"/>
        <end position="142"/>
    </location>
</feature>
<evidence type="ECO:0000313" key="3">
    <source>
        <dbReference type="EMBL" id="MBA8826834.1"/>
    </source>
</evidence>
<feature type="region of interest" description="Disordered" evidence="1">
    <location>
        <begin position="63"/>
        <end position="103"/>
    </location>
</feature>
<feature type="compositionally biased region" description="Acidic residues" evidence="1">
    <location>
        <begin position="233"/>
        <end position="245"/>
    </location>
</feature>
<dbReference type="Proteomes" id="UP000569329">
    <property type="component" value="Unassembled WGS sequence"/>
</dbReference>
<accession>A0A839DZ99</accession>
<feature type="region of interest" description="Disordered" evidence="1">
    <location>
        <begin position="183"/>
        <end position="258"/>
    </location>
</feature>
<keyword evidence="2" id="KW-0472">Membrane</keyword>
<sequence>MSSLIFVALAAAWLFVLVPMFARRRQRIARTTDSALAARVVRRGGTRRPATGTRGNDRVEEAFAMPDADRHETDVDSTDLEDEQRQQVHSDDARAGRRYRPGRGGFDPEAAALAARTKYARRQRIVLIVLLAAVVTAVIAALAWPVLWWLHVLVDLGLVGYLVYLRRQVRIEEDIRSRRLARLSGDSEEDDDASEEGYEPESAEYADHESEEYSAGGREPGEDDPATQAVMVDIDEDDPMFDELDERTWRPYRRASGE</sequence>
<keyword evidence="4" id="KW-1185">Reference proteome</keyword>
<reference evidence="3 4" key="1">
    <citation type="submission" date="2020-07" db="EMBL/GenBank/DDBJ databases">
        <title>Sequencing the genomes of 1000 actinobacteria strains.</title>
        <authorList>
            <person name="Klenk H.-P."/>
        </authorList>
    </citation>
    <scope>NUCLEOTIDE SEQUENCE [LARGE SCALE GENOMIC DNA]</scope>
    <source>
        <strain evidence="3 4">DSM 45975</strain>
    </source>
</reference>
<feature type="compositionally biased region" description="Basic and acidic residues" evidence="1">
    <location>
        <begin position="83"/>
        <end position="95"/>
    </location>
</feature>
<keyword evidence="2" id="KW-0812">Transmembrane</keyword>
<dbReference type="RefSeq" id="WP_328796488.1">
    <property type="nucleotide sequence ID" value="NZ_JACGWZ010000006.1"/>
</dbReference>
<gene>
    <name evidence="3" type="ORF">FHX42_004213</name>
</gene>
<dbReference type="EMBL" id="JACGWZ010000006">
    <property type="protein sequence ID" value="MBA8826834.1"/>
    <property type="molecule type" value="Genomic_DNA"/>
</dbReference>
<feature type="compositionally biased region" description="Acidic residues" evidence="1">
    <location>
        <begin position="186"/>
        <end position="212"/>
    </location>
</feature>
<feature type="compositionally biased region" description="Basic and acidic residues" evidence="1">
    <location>
        <begin position="63"/>
        <end position="74"/>
    </location>
</feature>
<protein>
    <submittedName>
        <fullName evidence="3">Flp pilus assembly protein TadB</fullName>
    </submittedName>
</protein>
<keyword evidence="2" id="KW-1133">Transmembrane helix</keyword>
<feature type="transmembrane region" description="Helical" evidence="2">
    <location>
        <begin position="148"/>
        <end position="165"/>
    </location>
</feature>
<dbReference type="NCBIfam" id="NF045516">
    <property type="entry name" value="GlpR"/>
    <property type="match status" value="1"/>
</dbReference>